<reference evidence="2" key="1">
    <citation type="journal article" date="2019" name="Int. J. Syst. Evol. Microbiol.">
        <title>The Global Catalogue of Microorganisms (GCM) 10K type strain sequencing project: providing services to taxonomists for standard genome sequencing and annotation.</title>
        <authorList>
            <consortium name="The Broad Institute Genomics Platform"/>
            <consortium name="The Broad Institute Genome Sequencing Center for Infectious Disease"/>
            <person name="Wu L."/>
            <person name="Ma J."/>
        </authorList>
    </citation>
    <scope>NUCLEOTIDE SEQUENCE [LARGE SCALE GENOMIC DNA]</scope>
    <source>
        <strain evidence="2">JCM 17938</strain>
    </source>
</reference>
<sequence length="107" mass="11346">MGLGDRLIISMAEMEENAQLFAKEGVIADDLGKVTAYLNVLTEHGEALASLAVAAIRRAAPGHPVRVGENALSVQLYIGHAKNLLEAAQTFVSDAEQLLMKMSSDPA</sequence>
<gene>
    <name evidence="1" type="ORF">GCM10023195_17570</name>
</gene>
<dbReference type="EMBL" id="BAABHJ010000005">
    <property type="protein sequence ID" value="GAA4605087.1"/>
    <property type="molecule type" value="Genomic_DNA"/>
</dbReference>
<evidence type="ECO:0000313" key="1">
    <source>
        <dbReference type="EMBL" id="GAA4605087.1"/>
    </source>
</evidence>
<proteinExistence type="predicted"/>
<keyword evidence="2" id="KW-1185">Reference proteome</keyword>
<dbReference type="Proteomes" id="UP001500212">
    <property type="component" value="Unassembled WGS sequence"/>
</dbReference>
<name>A0ABP8TFC0_9ACTN</name>
<protein>
    <recommendedName>
        <fullName evidence="3">PhoU domain-containing protein</fullName>
    </recommendedName>
</protein>
<accession>A0ABP8TFC0</accession>
<evidence type="ECO:0008006" key="3">
    <source>
        <dbReference type="Google" id="ProtNLM"/>
    </source>
</evidence>
<organism evidence="1 2">
    <name type="scientific">Actinoallomurus liliacearum</name>
    <dbReference type="NCBI Taxonomy" id="1080073"/>
    <lineage>
        <taxon>Bacteria</taxon>
        <taxon>Bacillati</taxon>
        <taxon>Actinomycetota</taxon>
        <taxon>Actinomycetes</taxon>
        <taxon>Streptosporangiales</taxon>
        <taxon>Thermomonosporaceae</taxon>
        <taxon>Actinoallomurus</taxon>
    </lineage>
</organism>
<comment type="caution">
    <text evidence="1">The sequence shown here is derived from an EMBL/GenBank/DDBJ whole genome shotgun (WGS) entry which is preliminary data.</text>
</comment>
<dbReference type="RefSeq" id="WP_345351162.1">
    <property type="nucleotide sequence ID" value="NZ_BAABHJ010000005.1"/>
</dbReference>
<evidence type="ECO:0000313" key="2">
    <source>
        <dbReference type="Proteomes" id="UP001500212"/>
    </source>
</evidence>